<reference evidence="2" key="1">
    <citation type="journal article" date="2019" name="bioRxiv">
        <title>The Genome of the Zebra Mussel, Dreissena polymorpha: A Resource for Invasive Species Research.</title>
        <authorList>
            <person name="McCartney M.A."/>
            <person name="Auch B."/>
            <person name="Kono T."/>
            <person name="Mallez S."/>
            <person name="Zhang Y."/>
            <person name="Obille A."/>
            <person name="Becker A."/>
            <person name="Abrahante J.E."/>
            <person name="Garbe J."/>
            <person name="Badalamenti J.P."/>
            <person name="Herman A."/>
            <person name="Mangelson H."/>
            <person name="Liachko I."/>
            <person name="Sullivan S."/>
            <person name="Sone E.D."/>
            <person name="Koren S."/>
            <person name="Silverstein K.A.T."/>
            <person name="Beckman K.B."/>
            <person name="Gohl D.M."/>
        </authorList>
    </citation>
    <scope>NUCLEOTIDE SEQUENCE</scope>
    <source>
        <strain evidence="2">Duluth1</strain>
        <tissue evidence="2">Whole animal</tissue>
    </source>
</reference>
<reference evidence="2" key="2">
    <citation type="submission" date="2020-11" db="EMBL/GenBank/DDBJ databases">
        <authorList>
            <person name="McCartney M.A."/>
            <person name="Auch B."/>
            <person name="Kono T."/>
            <person name="Mallez S."/>
            <person name="Becker A."/>
            <person name="Gohl D.M."/>
            <person name="Silverstein K.A.T."/>
            <person name="Koren S."/>
            <person name="Bechman K.B."/>
            <person name="Herman A."/>
            <person name="Abrahante J.E."/>
            <person name="Garbe J."/>
        </authorList>
    </citation>
    <scope>NUCLEOTIDE SEQUENCE</scope>
    <source>
        <strain evidence="2">Duluth1</strain>
        <tissue evidence="2">Whole animal</tissue>
    </source>
</reference>
<organism evidence="2 3">
    <name type="scientific">Dreissena polymorpha</name>
    <name type="common">Zebra mussel</name>
    <name type="synonym">Mytilus polymorpha</name>
    <dbReference type="NCBI Taxonomy" id="45954"/>
    <lineage>
        <taxon>Eukaryota</taxon>
        <taxon>Metazoa</taxon>
        <taxon>Spiralia</taxon>
        <taxon>Lophotrochozoa</taxon>
        <taxon>Mollusca</taxon>
        <taxon>Bivalvia</taxon>
        <taxon>Autobranchia</taxon>
        <taxon>Heteroconchia</taxon>
        <taxon>Euheterodonta</taxon>
        <taxon>Imparidentia</taxon>
        <taxon>Neoheterodontei</taxon>
        <taxon>Myida</taxon>
        <taxon>Dreissenoidea</taxon>
        <taxon>Dreissenidae</taxon>
        <taxon>Dreissena</taxon>
    </lineage>
</organism>
<sequence length="285" mass="31268">MRFRKKTHRRSSSKGAISTSVTSPAKSPTKDALHDELQLNAVQLRHVDRSKVSSSTFNFLGPATALRELGSPTEQGHRHFGEFDCSVVDSSCDRNLNDVCFGCEGQGQCSDMVCSSKETTPSRESVGDVGSVSCESLHYDTTPSPSSRVVNIVEFQNYKNKNDDQSKLLTNSTSNMTDKLAISEMDSNDNLKSSCVTLSDNDVPIIEVSKGDNSVVDYHVKRNISDVEYSPSSPPSPLRLDSLEEDNFVGQPRNSVQFRRSKVSGKQNFASIVMKPALICINGLF</sequence>
<feature type="compositionally biased region" description="Polar residues" evidence="1">
    <location>
        <begin position="13"/>
        <end position="26"/>
    </location>
</feature>
<protein>
    <submittedName>
        <fullName evidence="2">Uncharacterized protein</fullName>
    </submittedName>
</protein>
<evidence type="ECO:0000313" key="3">
    <source>
        <dbReference type="Proteomes" id="UP000828390"/>
    </source>
</evidence>
<dbReference type="EMBL" id="JAIWYP010000010">
    <property type="protein sequence ID" value="KAH3747636.1"/>
    <property type="molecule type" value="Genomic_DNA"/>
</dbReference>
<dbReference type="Proteomes" id="UP000828390">
    <property type="component" value="Unassembled WGS sequence"/>
</dbReference>
<feature type="compositionally biased region" description="Basic residues" evidence="1">
    <location>
        <begin position="1"/>
        <end position="12"/>
    </location>
</feature>
<keyword evidence="3" id="KW-1185">Reference proteome</keyword>
<feature type="region of interest" description="Disordered" evidence="1">
    <location>
        <begin position="1"/>
        <end position="31"/>
    </location>
</feature>
<proteinExistence type="predicted"/>
<comment type="caution">
    <text evidence="2">The sequence shown here is derived from an EMBL/GenBank/DDBJ whole genome shotgun (WGS) entry which is preliminary data.</text>
</comment>
<name>A0A9D4DET5_DREPO</name>
<gene>
    <name evidence="2" type="ORF">DPMN_182064</name>
</gene>
<dbReference type="AlphaFoldDB" id="A0A9D4DET5"/>
<evidence type="ECO:0000313" key="2">
    <source>
        <dbReference type="EMBL" id="KAH3747636.1"/>
    </source>
</evidence>
<accession>A0A9D4DET5</accession>
<evidence type="ECO:0000256" key="1">
    <source>
        <dbReference type="SAM" id="MobiDB-lite"/>
    </source>
</evidence>